<dbReference type="RefSeq" id="WP_248649926.1">
    <property type="nucleotide sequence ID" value="NZ_CP096659.1"/>
</dbReference>
<dbReference type="AlphaFoldDB" id="A0A8U0HT54"/>
<gene>
    <name evidence="1" type="ORF">M0R89_15195</name>
</gene>
<evidence type="ECO:0000313" key="2">
    <source>
        <dbReference type="Proteomes" id="UP000830729"/>
    </source>
</evidence>
<dbReference type="EMBL" id="CP096659">
    <property type="protein sequence ID" value="UPV73876.1"/>
    <property type="molecule type" value="Genomic_DNA"/>
</dbReference>
<evidence type="ECO:0000313" key="1">
    <source>
        <dbReference type="EMBL" id="UPV73876.1"/>
    </source>
</evidence>
<proteinExistence type="predicted"/>
<accession>A0A8U0HT54</accession>
<dbReference type="KEGG" id="halx:M0R89_15195"/>
<organism evidence="1 2">
    <name type="scientific">Halorussus limi</name>
    <dbReference type="NCBI Taxonomy" id="2938695"/>
    <lineage>
        <taxon>Archaea</taxon>
        <taxon>Methanobacteriati</taxon>
        <taxon>Methanobacteriota</taxon>
        <taxon>Stenosarchaea group</taxon>
        <taxon>Halobacteria</taxon>
        <taxon>Halobacteriales</taxon>
        <taxon>Haladaptataceae</taxon>
        <taxon>Halorussus</taxon>
    </lineage>
</organism>
<reference evidence="1 2" key="1">
    <citation type="submission" date="2022-04" db="EMBL/GenBank/DDBJ databases">
        <title>Diverse halophilic archaea isolated from saline environments.</title>
        <authorList>
            <person name="Cui H.-L."/>
        </authorList>
    </citation>
    <scope>NUCLEOTIDE SEQUENCE [LARGE SCALE GENOMIC DNA]</scope>
    <source>
        <strain evidence="1 2">XZYJT49</strain>
    </source>
</reference>
<dbReference type="Proteomes" id="UP000830729">
    <property type="component" value="Chromosome"/>
</dbReference>
<sequence length="70" mass="8334">MNNQDLLDDLLVVTETAKENLNPRQLKDYRTQREGCLTWLLTFGKNSDLVDDYAVETVRARAYRMDMFYR</sequence>
<dbReference type="GeneID" id="72186572"/>
<protein>
    <submittedName>
        <fullName evidence="1">Uncharacterized protein</fullName>
    </submittedName>
</protein>
<name>A0A8U0HT54_9EURY</name>
<keyword evidence="2" id="KW-1185">Reference proteome</keyword>